<evidence type="ECO:0000313" key="1">
    <source>
        <dbReference type="EMBL" id="MET4755591.1"/>
    </source>
</evidence>
<keyword evidence="2" id="KW-1185">Reference proteome</keyword>
<comment type="caution">
    <text evidence="1">The sequence shown here is derived from an EMBL/GenBank/DDBJ whole genome shotgun (WGS) entry which is preliminary data.</text>
</comment>
<organism evidence="1 2">
    <name type="scientific">Endozoicomonas lisbonensis</name>
    <dbReference type="NCBI Taxonomy" id="3120522"/>
    <lineage>
        <taxon>Bacteria</taxon>
        <taxon>Pseudomonadati</taxon>
        <taxon>Pseudomonadota</taxon>
        <taxon>Gammaproteobacteria</taxon>
        <taxon>Oceanospirillales</taxon>
        <taxon>Endozoicomonadaceae</taxon>
        <taxon>Endozoicomonas</taxon>
    </lineage>
</organism>
<proteinExistence type="predicted"/>
<dbReference type="EMBL" id="JBEWTB010000002">
    <property type="protein sequence ID" value="MET4755591.1"/>
    <property type="molecule type" value="Genomic_DNA"/>
</dbReference>
<dbReference type="RefSeq" id="WP_354010002.1">
    <property type="nucleotide sequence ID" value="NZ_JBEWTA010000001.1"/>
</dbReference>
<protein>
    <submittedName>
        <fullName evidence="1">Uncharacterized protein</fullName>
    </submittedName>
</protein>
<reference evidence="1 2" key="1">
    <citation type="submission" date="2024-06" db="EMBL/GenBank/DDBJ databases">
        <title>Genomic Encyclopedia of Type Strains, Phase V (KMG-V): Genome sequencing to study the core and pangenomes of soil and plant-associated prokaryotes.</title>
        <authorList>
            <person name="Whitman W."/>
        </authorList>
    </citation>
    <scope>NUCLEOTIDE SEQUENCE [LARGE SCALE GENOMIC DNA]</scope>
    <source>
        <strain evidence="1 2">NE40</strain>
    </source>
</reference>
<evidence type="ECO:0000313" key="2">
    <source>
        <dbReference type="Proteomes" id="UP001549366"/>
    </source>
</evidence>
<sequence length="104" mass="11797">MSVFSTLMKYKDDGLIRWFDPVGDCKANIKLPNGDNYVVLVNSQYIMGDSVIDEALSGSEQADYIIYNKWDTVTGSAQEYADNTGIEIVSFGRFFHLLRELNEE</sequence>
<gene>
    <name evidence="1" type="ORF">V5J35_000783</name>
</gene>
<accession>A0ABV2SCU6</accession>
<dbReference type="Proteomes" id="UP001549366">
    <property type="component" value="Unassembled WGS sequence"/>
</dbReference>
<name>A0ABV2SCU6_9GAMM</name>